<dbReference type="EMBL" id="JAZHXI010000003">
    <property type="protein sequence ID" value="KAL2073118.1"/>
    <property type="molecule type" value="Genomic_DNA"/>
</dbReference>
<feature type="compositionally biased region" description="Basic residues" evidence="1">
    <location>
        <begin position="357"/>
        <end position="371"/>
    </location>
</feature>
<feature type="region of interest" description="Disordered" evidence="1">
    <location>
        <begin position="160"/>
        <end position="224"/>
    </location>
</feature>
<evidence type="ECO:0008006" key="4">
    <source>
        <dbReference type="Google" id="ProtNLM"/>
    </source>
</evidence>
<feature type="compositionally biased region" description="Polar residues" evidence="1">
    <location>
        <begin position="173"/>
        <end position="187"/>
    </location>
</feature>
<feature type="compositionally biased region" description="Basic and acidic residues" evidence="1">
    <location>
        <begin position="423"/>
        <end position="447"/>
    </location>
</feature>
<sequence>MSQLQPNRTGTPLQRAPGSFSPMVQPTNTLRRVESSDEDDEPLTINRSRLPPAESQNAPKRAPLPPRPFYSSSPASSSTTSLQNFSRPTLNTLNTALNAAPARNASPLSIAPKSDFHRGHGRKHSQTQGSFEPILPTAANSNLGSMANVNTGLSASQIAAQAAMQHQTHNRQRSQTVPTPLNEGTYNPQSRRPSRGGPTSPPMLSLTEASGPRDNRFGDQIYQNGLLGGSHGNAAQTAANIVFPKSPNTSPGLPPTDQESVYRMQPDKPLKTEKSKVKLFSRPAKIGISKDKDAKAGALPSPSKMASYTLASLQRGNFSTNSLADSMSSAASMYSMANSSSTTIRAVDSQQPEKDKEKHKHHFLSRQKAKLSSKDEHHLPLSSAASNSRPVDPSAPSSLYNFNLPPSPGPTSTSFAKSMSGLDLRHGGRALREKKKEEKSDALRESELSYQNSNEWPGPSSLGSAGGVSYQGSAGGSYGYTPSLYGGDPESSKYGLNNLGPDDAWPFLKAKLLIIFEGEDLRLPVEDFNRLVTVNIQRCIQKRTPNLIVEDLRDLLGTGFSSLDQTLKRTPDERLIPHLVEMWLFTFTSVLPYMQAVFLPLDLEFSGHGPLMTSEQARDFWGALPTSTRDPSGNVPASQALEVRRIVLTAYRDTVILPRFDTLKTIFSRLSLESISLSIPATDILSTSPDSFSGGRPSTAMSLDPSHASYGSQTTTLLNGGSSGDGSGNRSRAISNVSYTSEPSGLGIANLPPPPARPFTPSSTHPLHPLNRGQRDKTVEDSSKQLTEMVGRMLQCMSVLASVGVGGGGDEDSQKKMEELTRGLKLNWLGRGRMGRDRRGLVGARVPGAGGNTPMVGRGEGHSFLQSEHIADFVIQLQLHLVDEIEWRDSQIIENFPSKPTEAFKGPSKPQPPVAQIETGEQNMSLKRRDSGPYISIYAQPLTKQESGRPDLGSRGTLHEPLSANPPTVITARRNSVYNYPEYIPPPVQAPEPAPIVYHQQNLAPQPALQVQQVAQGPPPPYIQPAAESVVIDLGHGLEIMHPFLVSIECTFFLRDGSTVKTDQIFRDEYGVYTIWQPRRLFLEQEMHVVQLKDTSTTSELDLAVFQTLPYRDRNLVTMDVGQCCALPPKTGLFSVIWNGMGQGTSKTPIRSGDDLGLYKVLDSIRVRGFKDHLRLSYFCEMTLV</sequence>
<dbReference type="PANTHER" id="PTHR32428">
    <property type="entry name" value="TARGET OF RAPAMYCIN COMPLEX 2 SUBUNIT BIT61-RELATED"/>
    <property type="match status" value="1"/>
</dbReference>
<proteinExistence type="predicted"/>
<organism evidence="2 3">
    <name type="scientific">Oculimacula yallundae</name>
    <dbReference type="NCBI Taxonomy" id="86028"/>
    <lineage>
        <taxon>Eukaryota</taxon>
        <taxon>Fungi</taxon>
        <taxon>Dikarya</taxon>
        <taxon>Ascomycota</taxon>
        <taxon>Pezizomycotina</taxon>
        <taxon>Leotiomycetes</taxon>
        <taxon>Helotiales</taxon>
        <taxon>Ploettnerulaceae</taxon>
        <taxon>Oculimacula</taxon>
    </lineage>
</organism>
<dbReference type="PANTHER" id="PTHR32428:SF2">
    <property type="entry name" value="TARGET OF RAPAMYCIN COMPLEX 2 SUBUNIT BIT61-RELATED"/>
    <property type="match status" value="1"/>
</dbReference>
<feature type="region of interest" description="Disordered" evidence="1">
    <location>
        <begin position="103"/>
        <end position="137"/>
    </location>
</feature>
<protein>
    <recommendedName>
        <fullName evidence="4">HbrB-like protein</fullName>
    </recommendedName>
</protein>
<accession>A0ABR4CUQ9</accession>
<feature type="compositionally biased region" description="Polar residues" evidence="1">
    <location>
        <begin position="733"/>
        <end position="743"/>
    </location>
</feature>
<feature type="compositionally biased region" description="Polar residues" evidence="1">
    <location>
        <begin position="383"/>
        <end position="401"/>
    </location>
</feature>
<dbReference type="InterPro" id="IPR013745">
    <property type="entry name" value="Bit61/PRR5"/>
</dbReference>
<evidence type="ECO:0000313" key="2">
    <source>
        <dbReference type="EMBL" id="KAL2073118.1"/>
    </source>
</evidence>
<reference evidence="2 3" key="1">
    <citation type="journal article" date="2024" name="Commun. Biol.">
        <title>Comparative genomic analysis of thermophilic fungi reveals convergent evolutionary adaptations and gene losses.</title>
        <authorList>
            <person name="Steindorff A.S."/>
            <person name="Aguilar-Pontes M.V."/>
            <person name="Robinson A.J."/>
            <person name="Andreopoulos B."/>
            <person name="LaButti K."/>
            <person name="Kuo A."/>
            <person name="Mondo S."/>
            <person name="Riley R."/>
            <person name="Otillar R."/>
            <person name="Haridas S."/>
            <person name="Lipzen A."/>
            <person name="Grimwood J."/>
            <person name="Schmutz J."/>
            <person name="Clum A."/>
            <person name="Reid I.D."/>
            <person name="Moisan M.C."/>
            <person name="Butler G."/>
            <person name="Nguyen T.T.M."/>
            <person name="Dewar K."/>
            <person name="Conant G."/>
            <person name="Drula E."/>
            <person name="Henrissat B."/>
            <person name="Hansel C."/>
            <person name="Singer S."/>
            <person name="Hutchinson M.I."/>
            <person name="de Vries R.P."/>
            <person name="Natvig D.O."/>
            <person name="Powell A.J."/>
            <person name="Tsang A."/>
            <person name="Grigoriev I.V."/>
        </authorList>
    </citation>
    <scope>NUCLEOTIDE SEQUENCE [LARGE SCALE GENOMIC DNA]</scope>
    <source>
        <strain evidence="2 3">CBS 494.80</strain>
    </source>
</reference>
<name>A0ABR4CUQ9_9HELO</name>
<feature type="compositionally biased region" description="Polar residues" evidence="1">
    <location>
        <begin position="1"/>
        <end position="12"/>
    </location>
</feature>
<feature type="compositionally biased region" description="Low complexity" evidence="1">
    <location>
        <begin position="188"/>
        <end position="198"/>
    </location>
</feature>
<feature type="compositionally biased region" description="Basic and acidic residues" evidence="1">
    <location>
        <begin position="773"/>
        <end position="783"/>
    </location>
</feature>
<evidence type="ECO:0000256" key="1">
    <source>
        <dbReference type="SAM" id="MobiDB-lite"/>
    </source>
</evidence>
<feature type="compositionally biased region" description="Low complexity" evidence="1">
    <location>
        <begin position="71"/>
        <end position="86"/>
    </location>
</feature>
<dbReference type="Proteomes" id="UP001595075">
    <property type="component" value="Unassembled WGS sequence"/>
</dbReference>
<feature type="compositionally biased region" description="Low complexity" evidence="1">
    <location>
        <begin position="711"/>
        <end position="720"/>
    </location>
</feature>
<comment type="caution">
    <text evidence="2">The sequence shown here is derived from an EMBL/GenBank/DDBJ whole genome shotgun (WGS) entry which is preliminary data.</text>
</comment>
<keyword evidence="3" id="KW-1185">Reference proteome</keyword>
<gene>
    <name evidence="2" type="ORF">VTL71DRAFT_10442</name>
</gene>
<feature type="region of interest" description="Disordered" evidence="1">
    <location>
        <begin position="342"/>
        <end position="463"/>
    </location>
</feature>
<feature type="region of interest" description="Disordered" evidence="1">
    <location>
        <begin position="688"/>
        <end position="783"/>
    </location>
</feature>
<dbReference type="Pfam" id="PF08539">
    <property type="entry name" value="HbrB"/>
    <property type="match status" value="1"/>
</dbReference>
<evidence type="ECO:0000313" key="3">
    <source>
        <dbReference type="Proteomes" id="UP001595075"/>
    </source>
</evidence>
<feature type="region of interest" description="Disordered" evidence="1">
    <location>
        <begin position="898"/>
        <end position="966"/>
    </location>
</feature>
<feature type="region of interest" description="Disordered" evidence="1">
    <location>
        <begin position="1"/>
        <end position="86"/>
    </location>
</feature>